<comment type="caution">
    <text evidence="2">The sequence shown here is derived from an EMBL/GenBank/DDBJ whole genome shotgun (WGS) entry which is preliminary data.</text>
</comment>
<accession>A0A8I1MBE8</accession>
<dbReference type="Pfam" id="PF01494">
    <property type="entry name" value="FAD_binding_3"/>
    <property type="match status" value="1"/>
</dbReference>
<dbReference type="InterPro" id="IPR002938">
    <property type="entry name" value="FAD-bd"/>
</dbReference>
<proteinExistence type="predicted"/>
<dbReference type="PRINTS" id="PR00420">
    <property type="entry name" value="RNGMNOXGNASE"/>
</dbReference>
<dbReference type="GO" id="GO:0071949">
    <property type="term" value="F:FAD binding"/>
    <property type="evidence" value="ECO:0007669"/>
    <property type="project" value="InterPro"/>
</dbReference>
<evidence type="ECO:0000313" key="2">
    <source>
        <dbReference type="EMBL" id="MBN8198291.1"/>
    </source>
</evidence>
<dbReference type="InterPro" id="IPR050816">
    <property type="entry name" value="Flavin-dep_Halogenase_NPB"/>
</dbReference>
<dbReference type="InterPro" id="IPR036188">
    <property type="entry name" value="FAD/NAD-bd_sf"/>
</dbReference>
<dbReference type="PANTHER" id="PTHR43747">
    <property type="entry name" value="FAD-BINDING PROTEIN"/>
    <property type="match status" value="1"/>
</dbReference>
<evidence type="ECO:0000313" key="3">
    <source>
        <dbReference type="Proteomes" id="UP000664405"/>
    </source>
</evidence>
<sequence length="409" mass="45225">MHDCDIAIIGAGPAGAVAAKLLHDAGMHVTVLEAQTFPRFVIGESLLPNCMNILERAGLLDAVQKAGFQFKNGAVFERGPLYQSIDFRKNFEPSGWGTTFQVQRARFDKILTDTAIAAGIDIRFAHKVTEASLTDGDCQLTFQNDRGETGKLRASFVLDASGYGRVLPRMLGIARSGQSIERRALFTHVQDNMSPTDHDRNKILITVHPTHQEVWYWLIPFSDGTSSVGVIFPDQDPRWSSMDEQAIFDQLIADTRLGSILADARPIRPLNAIAGYSAQSDQLFGDGYALLGNSAGFLDPVFSSGVTIAMQSAEMAANVLINRHNAKNVDWQNDYAIPLERGVATFRSYVDAWYDGRLQTIIFNQPTEDTKVKRMVVSILAGYAWNLDNPLVSKTDHYLKMLHDLCDPS</sequence>
<organism evidence="2 3">
    <name type="scientific">Thalassospira povalilytica</name>
    <dbReference type="NCBI Taxonomy" id="732237"/>
    <lineage>
        <taxon>Bacteria</taxon>
        <taxon>Pseudomonadati</taxon>
        <taxon>Pseudomonadota</taxon>
        <taxon>Alphaproteobacteria</taxon>
        <taxon>Rhodospirillales</taxon>
        <taxon>Thalassospiraceae</taxon>
        <taxon>Thalassospira</taxon>
    </lineage>
</organism>
<protein>
    <submittedName>
        <fullName evidence="2">Tryptophan 7-halogenase</fullName>
    </submittedName>
</protein>
<feature type="domain" description="FAD-binding" evidence="1">
    <location>
        <begin position="3"/>
        <end position="321"/>
    </location>
</feature>
<reference evidence="2" key="1">
    <citation type="submission" date="2020-12" db="EMBL/GenBank/DDBJ databases">
        <title>Oil enriched cultivation method for isolating marine PHA-producing bacteria.</title>
        <authorList>
            <person name="Zheng W."/>
            <person name="Yu S."/>
            <person name="Huang Y."/>
        </authorList>
    </citation>
    <scope>NUCLEOTIDE SEQUENCE</scope>
    <source>
        <strain evidence="2">SY-2-3</strain>
    </source>
</reference>
<dbReference type="Proteomes" id="UP000664405">
    <property type="component" value="Unassembled WGS sequence"/>
</dbReference>
<dbReference type="Gene3D" id="3.50.50.60">
    <property type="entry name" value="FAD/NAD(P)-binding domain"/>
    <property type="match status" value="1"/>
</dbReference>
<evidence type="ECO:0000259" key="1">
    <source>
        <dbReference type="Pfam" id="PF01494"/>
    </source>
</evidence>
<name>A0A8I1MBE8_9PROT</name>
<dbReference type="AlphaFoldDB" id="A0A8I1MBE8"/>
<dbReference type="RefSeq" id="WP_206928165.1">
    <property type="nucleotide sequence ID" value="NZ_JAEKJW010000003.1"/>
</dbReference>
<dbReference type="SUPFAM" id="SSF51905">
    <property type="entry name" value="FAD/NAD(P)-binding domain"/>
    <property type="match status" value="1"/>
</dbReference>
<gene>
    <name evidence="2" type="ORF">JF547_17615</name>
</gene>
<dbReference type="EMBL" id="JAEKJW010000003">
    <property type="protein sequence ID" value="MBN8198291.1"/>
    <property type="molecule type" value="Genomic_DNA"/>
</dbReference>
<dbReference type="PANTHER" id="PTHR43747:SF1">
    <property type="entry name" value="SLR1998 PROTEIN"/>
    <property type="match status" value="1"/>
</dbReference>